<evidence type="ECO:0000256" key="1">
    <source>
        <dbReference type="SAM" id="MobiDB-lite"/>
    </source>
</evidence>
<organism evidence="2 3">
    <name type="scientific">Thamnocephalis sphaerospora</name>
    <dbReference type="NCBI Taxonomy" id="78915"/>
    <lineage>
        <taxon>Eukaryota</taxon>
        <taxon>Fungi</taxon>
        <taxon>Fungi incertae sedis</taxon>
        <taxon>Zoopagomycota</taxon>
        <taxon>Zoopagomycotina</taxon>
        <taxon>Zoopagomycetes</taxon>
        <taxon>Zoopagales</taxon>
        <taxon>Sigmoideomycetaceae</taxon>
        <taxon>Thamnocephalis</taxon>
    </lineage>
</organism>
<dbReference type="EMBL" id="KZ992426">
    <property type="protein sequence ID" value="RKP11117.1"/>
    <property type="molecule type" value="Genomic_DNA"/>
</dbReference>
<feature type="compositionally biased region" description="Polar residues" evidence="1">
    <location>
        <begin position="15"/>
        <end position="32"/>
    </location>
</feature>
<protein>
    <submittedName>
        <fullName evidence="2">Uncharacterized protein</fullName>
    </submittedName>
</protein>
<evidence type="ECO:0000313" key="2">
    <source>
        <dbReference type="EMBL" id="RKP11117.1"/>
    </source>
</evidence>
<gene>
    <name evidence="2" type="ORF">THASP1DRAFT_27096</name>
</gene>
<accession>A0A4P9XXQ3</accession>
<evidence type="ECO:0000313" key="3">
    <source>
        <dbReference type="Proteomes" id="UP000271241"/>
    </source>
</evidence>
<feature type="region of interest" description="Disordered" evidence="1">
    <location>
        <begin position="175"/>
        <end position="198"/>
    </location>
</feature>
<feature type="compositionally biased region" description="Basic and acidic residues" evidence="1">
    <location>
        <begin position="67"/>
        <end position="77"/>
    </location>
</feature>
<feature type="compositionally biased region" description="Basic and acidic residues" evidence="1">
    <location>
        <begin position="122"/>
        <end position="132"/>
    </location>
</feature>
<dbReference type="AlphaFoldDB" id="A0A4P9XXQ3"/>
<reference evidence="3" key="1">
    <citation type="journal article" date="2018" name="Nat. Microbiol.">
        <title>Leveraging single-cell genomics to expand the fungal tree of life.</title>
        <authorList>
            <person name="Ahrendt S.R."/>
            <person name="Quandt C.A."/>
            <person name="Ciobanu D."/>
            <person name="Clum A."/>
            <person name="Salamov A."/>
            <person name="Andreopoulos B."/>
            <person name="Cheng J.F."/>
            <person name="Woyke T."/>
            <person name="Pelin A."/>
            <person name="Henrissat B."/>
            <person name="Reynolds N.K."/>
            <person name="Benny G.L."/>
            <person name="Smith M.E."/>
            <person name="James T.Y."/>
            <person name="Grigoriev I.V."/>
        </authorList>
    </citation>
    <scope>NUCLEOTIDE SEQUENCE [LARGE SCALE GENOMIC DNA]</scope>
    <source>
        <strain evidence="3">RSA 1356</strain>
    </source>
</reference>
<dbReference type="Proteomes" id="UP000271241">
    <property type="component" value="Unassembled WGS sequence"/>
</dbReference>
<feature type="compositionally biased region" description="Polar residues" evidence="1">
    <location>
        <begin position="102"/>
        <end position="121"/>
    </location>
</feature>
<name>A0A4P9XXQ3_9FUNG</name>
<sequence length="198" mass="21849">MSSRYAPSKKKQGKQPATSRDAQEQLSRSRGISNFEFGPPGVAQERTNAPGRMDDNERAARHLAQRLAEEDAVADRTRARHAATNDSGFISMAGSVILDSAHQMSTSPSSITADTRAGSSTEHARRPQMERDEVEERLFMDKRNRLLKFIRDTQGVLEEWREANHEKRIIAFPLSNSANRAAGGSGSANATPRRTLSS</sequence>
<proteinExistence type="predicted"/>
<feature type="region of interest" description="Disordered" evidence="1">
    <location>
        <begin position="101"/>
        <end position="132"/>
    </location>
</feature>
<feature type="region of interest" description="Disordered" evidence="1">
    <location>
        <begin position="1"/>
        <end position="79"/>
    </location>
</feature>
<keyword evidence="3" id="KW-1185">Reference proteome</keyword>
<feature type="compositionally biased region" description="Low complexity" evidence="1">
    <location>
        <begin position="175"/>
        <end position="190"/>
    </location>
</feature>